<reference evidence="1" key="1">
    <citation type="submission" date="2020-11" db="EMBL/GenBank/DDBJ databases">
        <authorList>
            <person name="Whitehead M."/>
        </authorList>
    </citation>
    <scope>NUCLEOTIDE SEQUENCE</scope>
    <source>
        <strain evidence="1">EGII</strain>
    </source>
</reference>
<comment type="caution">
    <text evidence="1">The sequence shown here is derived from an EMBL/GenBank/DDBJ whole genome shotgun (WGS) entry which is preliminary data.</text>
</comment>
<feature type="non-terminal residue" evidence="1">
    <location>
        <position position="1"/>
    </location>
</feature>
<protein>
    <submittedName>
        <fullName evidence="1">(Mediterranean fruit fly) hypothetical protein</fullName>
    </submittedName>
</protein>
<accession>A0A811V0N2</accession>
<dbReference type="AlphaFoldDB" id="A0A811V0N2"/>
<dbReference type="Proteomes" id="UP000606786">
    <property type="component" value="Unassembled WGS sequence"/>
</dbReference>
<organism evidence="1 2">
    <name type="scientific">Ceratitis capitata</name>
    <name type="common">Mediterranean fruit fly</name>
    <name type="synonym">Tephritis capitata</name>
    <dbReference type="NCBI Taxonomy" id="7213"/>
    <lineage>
        <taxon>Eukaryota</taxon>
        <taxon>Metazoa</taxon>
        <taxon>Ecdysozoa</taxon>
        <taxon>Arthropoda</taxon>
        <taxon>Hexapoda</taxon>
        <taxon>Insecta</taxon>
        <taxon>Pterygota</taxon>
        <taxon>Neoptera</taxon>
        <taxon>Endopterygota</taxon>
        <taxon>Diptera</taxon>
        <taxon>Brachycera</taxon>
        <taxon>Muscomorpha</taxon>
        <taxon>Tephritoidea</taxon>
        <taxon>Tephritidae</taxon>
        <taxon>Ceratitis</taxon>
        <taxon>Ceratitis</taxon>
    </lineage>
</organism>
<name>A0A811V0N2_CERCA</name>
<dbReference type="EMBL" id="CAJHJT010000034">
    <property type="protein sequence ID" value="CAD7005039.1"/>
    <property type="molecule type" value="Genomic_DNA"/>
</dbReference>
<gene>
    <name evidence="1" type="ORF">CCAP1982_LOCUS13410</name>
</gene>
<evidence type="ECO:0000313" key="1">
    <source>
        <dbReference type="EMBL" id="CAD7005039.1"/>
    </source>
</evidence>
<evidence type="ECO:0000313" key="2">
    <source>
        <dbReference type="Proteomes" id="UP000606786"/>
    </source>
</evidence>
<proteinExistence type="predicted"/>
<keyword evidence="2" id="KW-1185">Reference proteome</keyword>
<sequence length="62" mass="7040">QQQQGQPWKSKDLLLCGYEKVWLSLCASRLCACQITPHTARGVCQTKTYVVRVAITVTQMRD</sequence>